<dbReference type="RefSeq" id="WP_188982865.1">
    <property type="nucleotide sequence ID" value="NZ_BMPO01000003.1"/>
</dbReference>
<dbReference type="Pfam" id="PF04364">
    <property type="entry name" value="DNA_pol3_chi"/>
    <property type="match status" value="1"/>
</dbReference>
<organism evidence="1 2">
    <name type="scientific">Pseudomonas matsuisoli</name>
    <dbReference type="NCBI Taxonomy" id="1515666"/>
    <lineage>
        <taxon>Bacteria</taxon>
        <taxon>Pseudomonadati</taxon>
        <taxon>Pseudomonadota</taxon>
        <taxon>Gammaproteobacteria</taxon>
        <taxon>Pseudomonadales</taxon>
        <taxon>Pseudomonadaceae</taxon>
        <taxon>Pseudomonas</taxon>
    </lineage>
</organism>
<dbReference type="GO" id="GO:0003887">
    <property type="term" value="F:DNA-directed DNA polymerase activity"/>
    <property type="evidence" value="ECO:0007669"/>
    <property type="project" value="InterPro"/>
</dbReference>
<dbReference type="SUPFAM" id="SSF102400">
    <property type="entry name" value="DNA polymerase III chi subunit"/>
    <property type="match status" value="1"/>
</dbReference>
<sequence>MPQIDFYILPTAETDARLTFACKLTEKAWRLGHRVYIHCQDGEQRMQLDERLWRFKGEAFIPHDDAEVAPDSDVALGVGAPPEAHQDLLINLTTQTPPAFERFARIAEIVVEDPVVRQAARQSFRFYRERGYPLQDHRLTRI</sequence>
<reference evidence="1" key="1">
    <citation type="journal article" date="2014" name="Int. J. Syst. Evol. Microbiol.">
        <title>Complete genome sequence of Corynebacterium casei LMG S-19264T (=DSM 44701T), isolated from a smear-ripened cheese.</title>
        <authorList>
            <consortium name="US DOE Joint Genome Institute (JGI-PGF)"/>
            <person name="Walter F."/>
            <person name="Albersmeier A."/>
            <person name="Kalinowski J."/>
            <person name="Ruckert C."/>
        </authorList>
    </citation>
    <scope>NUCLEOTIDE SEQUENCE</scope>
    <source>
        <strain evidence="1">JCM 30078</strain>
    </source>
</reference>
<name>A0A917UXA6_9PSED</name>
<accession>A0A917UXA6</accession>
<dbReference type="InterPro" id="IPR036768">
    <property type="entry name" value="PolIII_chi_sf"/>
</dbReference>
<evidence type="ECO:0000313" key="2">
    <source>
        <dbReference type="Proteomes" id="UP000635983"/>
    </source>
</evidence>
<keyword evidence="2" id="KW-1185">Reference proteome</keyword>
<proteinExistence type="predicted"/>
<dbReference type="EMBL" id="BMPO01000003">
    <property type="protein sequence ID" value="GGJ92685.1"/>
    <property type="molecule type" value="Genomic_DNA"/>
</dbReference>
<dbReference type="GO" id="GO:0003677">
    <property type="term" value="F:DNA binding"/>
    <property type="evidence" value="ECO:0007669"/>
    <property type="project" value="InterPro"/>
</dbReference>
<dbReference type="Gene3D" id="3.40.50.10110">
    <property type="entry name" value="DNA polymerase III subunit chi"/>
    <property type="match status" value="1"/>
</dbReference>
<evidence type="ECO:0000313" key="1">
    <source>
        <dbReference type="EMBL" id="GGJ92685.1"/>
    </source>
</evidence>
<gene>
    <name evidence="1" type="primary">holC</name>
    <name evidence="1" type="ORF">GCM10009304_18150</name>
</gene>
<dbReference type="GO" id="GO:0032298">
    <property type="term" value="P:positive regulation of DNA-templated DNA replication initiation"/>
    <property type="evidence" value="ECO:0007669"/>
    <property type="project" value="TreeGrafter"/>
</dbReference>
<dbReference type="PANTHER" id="PTHR38767">
    <property type="entry name" value="DNA POLYMERASE III SUBUNIT CHI"/>
    <property type="match status" value="1"/>
</dbReference>
<dbReference type="Proteomes" id="UP000635983">
    <property type="component" value="Unassembled WGS sequence"/>
</dbReference>
<dbReference type="InterPro" id="IPR007459">
    <property type="entry name" value="DNA_pol3_chi"/>
</dbReference>
<comment type="caution">
    <text evidence="1">The sequence shown here is derived from an EMBL/GenBank/DDBJ whole genome shotgun (WGS) entry which is preliminary data.</text>
</comment>
<dbReference type="GO" id="GO:0006260">
    <property type="term" value="P:DNA replication"/>
    <property type="evidence" value="ECO:0007669"/>
    <property type="project" value="InterPro"/>
</dbReference>
<dbReference type="PANTHER" id="PTHR38767:SF1">
    <property type="entry name" value="DNA POLYMERASE III SUBUNIT CHI"/>
    <property type="match status" value="1"/>
</dbReference>
<protein>
    <submittedName>
        <fullName evidence="1">DNA polymerase III subunit chi</fullName>
    </submittedName>
</protein>
<dbReference type="FunFam" id="3.40.50.10110:FF:000002">
    <property type="entry name" value="DNA polymerase III, chi subunit"/>
    <property type="match status" value="1"/>
</dbReference>
<reference evidence="1" key="2">
    <citation type="submission" date="2020-09" db="EMBL/GenBank/DDBJ databases">
        <authorList>
            <person name="Sun Q."/>
            <person name="Ohkuma M."/>
        </authorList>
    </citation>
    <scope>NUCLEOTIDE SEQUENCE</scope>
    <source>
        <strain evidence="1">JCM 30078</strain>
    </source>
</reference>
<dbReference type="AlphaFoldDB" id="A0A917UXA6"/>